<dbReference type="AlphaFoldDB" id="X1TV65"/>
<dbReference type="EMBL" id="BARW01024402">
    <property type="protein sequence ID" value="GAI91440.1"/>
    <property type="molecule type" value="Genomic_DNA"/>
</dbReference>
<sequence length="189" mass="19568">IEESLTYTVEVRDKEGRVLQHISAPSRSYVQGWNKLVNVGASGASKTITDTAGNPIVIPIHAVDLKLDAGIAAILWGLRVGKGTTAVAITDYALETPCLEGTGLDEFNHQAVTFTEPLVAGPTCSFTVKRTMINNSGALISGIKELGAYNGHAGVGSGSVLGFRDVLGTAVDVPDGGAITVEYTLGVTA</sequence>
<protein>
    <submittedName>
        <fullName evidence="1">Uncharacterized protein</fullName>
    </submittedName>
</protein>
<gene>
    <name evidence="1" type="ORF">S12H4_40233</name>
</gene>
<name>X1TV65_9ZZZZ</name>
<accession>X1TV65</accession>
<organism evidence="1">
    <name type="scientific">marine sediment metagenome</name>
    <dbReference type="NCBI Taxonomy" id="412755"/>
    <lineage>
        <taxon>unclassified sequences</taxon>
        <taxon>metagenomes</taxon>
        <taxon>ecological metagenomes</taxon>
    </lineage>
</organism>
<reference evidence="1" key="1">
    <citation type="journal article" date="2014" name="Front. Microbiol.">
        <title>High frequency of phylogenetically diverse reductive dehalogenase-homologous genes in deep subseafloor sedimentary metagenomes.</title>
        <authorList>
            <person name="Kawai M."/>
            <person name="Futagami T."/>
            <person name="Toyoda A."/>
            <person name="Takaki Y."/>
            <person name="Nishi S."/>
            <person name="Hori S."/>
            <person name="Arai W."/>
            <person name="Tsubouchi T."/>
            <person name="Morono Y."/>
            <person name="Uchiyama I."/>
            <person name="Ito T."/>
            <person name="Fujiyama A."/>
            <person name="Inagaki F."/>
            <person name="Takami H."/>
        </authorList>
    </citation>
    <scope>NUCLEOTIDE SEQUENCE</scope>
    <source>
        <strain evidence="1">Expedition CK06-06</strain>
    </source>
</reference>
<evidence type="ECO:0000313" key="1">
    <source>
        <dbReference type="EMBL" id="GAI91440.1"/>
    </source>
</evidence>
<proteinExistence type="predicted"/>
<feature type="non-terminal residue" evidence="1">
    <location>
        <position position="1"/>
    </location>
</feature>
<comment type="caution">
    <text evidence="1">The sequence shown here is derived from an EMBL/GenBank/DDBJ whole genome shotgun (WGS) entry which is preliminary data.</text>
</comment>